<evidence type="ECO:0000256" key="3">
    <source>
        <dbReference type="ARBA" id="ARBA00022525"/>
    </source>
</evidence>
<dbReference type="SUPFAM" id="SSF69318">
    <property type="entry name" value="Integrin alpha N-terminal domain"/>
    <property type="match status" value="1"/>
</dbReference>
<evidence type="ECO:0000256" key="4">
    <source>
        <dbReference type="ARBA" id="ARBA00022729"/>
    </source>
</evidence>
<dbReference type="KEGG" id="smam:Mal15_36570"/>
<sequence length="1618" mass="172796">MIWKPKRTRRSSRKQPSDVKRRAPRPQQLERRELLAADPIHVGVVYLETDYLESDNDVGSDSQGDRFILSFTGGAPDTELQQLRIRTDKDGDGISVGDPIFDTQLGGRGKSNAHDFQIIRIVTADGRIATAQASVADGGQELVLNLQNFRAGDRLEFTIDVDEVLRNSLDLEVFNDRLDVITSGQEFQDSILEAVFEAPHYESVTADAIFLNDYGSPGVDYGLNLPPDEGSGPDSRPNRSAAAVASTVQTPKPVSISGGVWLDNNLDAIWQSGESGLSDVELSLFAADQNGQYVDTGHRVRTDSNGRYEFGRSLNLMPGQYRVVQQQPDGLYSVAAIPGTVAGQTTGVASSLDVLSSIQIPLGDTDAIEMNFAEAAPASLSGSVYADDNDNGVRDPGESGIAGVTVRIVPVDAIADQGILTAITDATGAYSFDGLAPGEYEIIEVTQPADFVDGSDAAGTIDGQIVGTAVNPGDRIHGIRLDGGDVGINYNFGELALGELSGNVFLVAPGEDCDGVFTPGSDQPLGGVIVELQTPDGNVISRVTTTPMGRYRFDAIPPGTYRIVQYTPSGLLDGESHVGTIDGIQSGSAIDGTMIQNITLTPGGIGVQYDFCEIAPVSLSGYVYHDQSNDGRRDTGEDGIEGALVTLVGEDGAVVATTRTDANGRYEFNDLPPGVYEVRQSQPAGYLDGIDSIGQVDGQPVGVASNDRFQRIDLPQGLSGTEYNFGELLPASLAGMVHVDLDGDCIRDDDEVGLAGVTIRLMDENGTEVASVLTNADGVYRFSNLAPGRYTVVQDQPSGFFDGGTKAGSHGGIAGENRVSEIELDSGSVATKYDFCEEPPASLEGSVHIDTDGDCIRDDDERGIQGVTIELRDAHGNRVATTITDANGDYRFDGLRGGQYTIFEHQPDGFLQGGQVLGSAGGIVLGVDLMSVSLQPGQEAVDYLFCEFEPGSISGSVWSDRDQDQVQDADEDPIRGVTIKLVDENGVVIETTRTDVNGRYVFDQLPPGVYSVCQEQPVDYFHGGQLIGDRGGEVAEDDVIVGIDIGSGVDAAGYHFPEIPPASIAGFVFIDGGVIESETPIPPEALRQYRDGMFTSDDTPIAGVRIEIRDAAGNRLSDDAFLSGAAAENSVVFTDGDGAYVFAGLRPGTYTLFQSQPDGLTDSIDTPGTTGGLAVNAADRYSEEESRLIAAIDGTQAFDALLSIRVGAADDSERNNFSEVQIEIVLPPEQPPVDPPVEPPVEPPPSDILPLPDRETPPVIQPPPETFESKAIAFTAGESADRTVPRFIGEVDAVTWHLSIINGGFPRGTIASSGKFKAVAMQQMSENWTEGDNAEGTWKLMTLDGEVRQESQQMTLGAEDAVALVGDFDGDGDDEAAVYVAGQWFVDLNGNGVWDQGDLWILLGTEMDQPVVGDWDGDGKDDIGIFGRKWERDLQRVKLDAGLPDPSNRSRRYLENRKTLGLVSTNLRGQDRARLLRRGNQGELRADAVDHVFQFGEDVDTPVSGDWNGDGIDQIGVFRGGTWVLDSEGDGRRKTTETTFDFGQPGDQPIVGDFDGDGIDEVGVIRGNTWIIDSDGDQKMTANDLRIELPPGDADAQPVVGDWDGDGKDEPGYYRRAG</sequence>
<dbReference type="InterPro" id="IPR013783">
    <property type="entry name" value="Ig-like_fold"/>
</dbReference>
<feature type="domain" description="SD-repeat containing protein B" evidence="6">
    <location>
        <begin position="258"/>
        <end position="336"/>
    </location>
</feature>
<comment type="subcellular location">
    <subcellularLocation>
        <location evidence="1">Secreted</location>
    </subcellularLocation>
</comment>
<accession>A0A5B9ME83</accession>
<dbReference type="PANTHER" id="PTHR36108">
    <property type="entry name" value="COLOSSIN-B-RELATED"/>
    <property type="match status" value="1"/>
</dbReference>
<protein>
    <submittedName>
        <fullName evidence="7">Serine-aspartate repeat-containing protein D</fullName>
    </submittedName>
</protein>
<feature type="domain" description="SD-repeat containing protein B" evidence="6">
    <location>
        <begin position="732"/>
        <end position="811"/>
    </location>
</feature>
<evidence type="ECO:0000313" key="7">
    <source>
        <dbReference type="EMBL" id="QEF99591.1"/>
    </source>
</evidence>
<organism evidence="7 8">
    <name type="scientific">Stieleria maiorica</name>
    <dbReference type="NCBI Taxonomy" id="2795974"/>
    <lineage>
        <taxon>Bacteria</taxon>
        <taxon>Pseudomonadati</taxon>
        <taxon>Planctomycetota</taxon>
        <taxon>Planctomycetia</taxon>
        <taxon>Pirellulales</taxon>
        <taxon>Pirellulaceae</taxon>
        <taxon>Stieleria</taxon>
    </lineage>
</organism>
<dbReference type="Proteomes" id="UP000321353">
    <property type="component" value="Chromosome"/>
</dbReference>
<proteinExistence type="inferred from homology"/>
<evidence type="ECO:0000259" key="6">
    <source>
        <dbReference type="Pfam" id="PF17210"/>
    </source>
</evidence>
<feature type="domain" description="SD-repeat containing protein B" evidence="6">
    <location>
        <begin position="512"/>
        <end position="605"/>
    </location>
</feature>
<reference evidence="7 8" key="1">
    <citation type="submission" date="2019-02" db="EMBL/GenBank/DDBJ databases">
        <title>Planctomycetal bacteria perform biofilm scaping via a novel small molecule.</title>
        <authorList>
            <person name="Jeske O."/>
            <person name="Boedeker C."/>
            <person name="Wiegand S."/>
            <person name="Breitling P."/>
            <person name="Kallscheuer N."/>
            <person name="Jogler M."/>
            <person name="Rohde M."/>
            <person name="Petersen J."/>
            <person name="Medema M.H."/>
            <person name="Surup F."/>
            <person name="Jogler C."/>
        </authorList>
    </citation>
    <scope>NUCLEOTIDE SEQUENCE [LARGE SCALE GENOMIC DNA]</scope>
    <source>
        <strain evidence="7 8">Mal15</strain>
    </source>
</reference>
<comment type="similarity">
    <text evidence="2">Belongs to the serine-aspartate repeat-containing protein (SDr) family.</text>
</comment>
<evidence type="ECO:0000256" key="5">
    <source>
        <dbReference type="SAM" id="MobiDB-lite"/>
    </source>
</evidence>
<dbReference type="EMBL" id="CP036264">
    <property type="protein sequence ID" value="QEF99591.1"/>
    <property type="molecule type" value="Genomic_DNA"/>
</dbReference>
<name>A0A5B9ME83_9BACT</name>
<dbReference type="Pfam" id="PF17210">
    <property type="entry name" value="SdrD_B"/>
    <property type="match status" value="7"/>
</dbReference>
<dbReference type="SUPFAM" id="SSF117074">
    <property type="entry name" value="Hypothetical protein PA1324"/>
    <property type="match status" value="8"/>
</dbReference>
<dbReference type="InterPro" id="IPR033764">
    <property type="entry name" value="Sdr_B"/>
</dbReference>
<evidence type="ECO:0000256" key="2">
    <source>
        <dbReference type="ARBA" id="ARBA00007257"/>
    </source>
</evidence>
<evidence type="ECO:0000313" key="8">
    <source>
        <dbReference type="Proteomes" id="UP000321353"/>
    </source>
</evidence>
<gene>
    <name evidence="7" type="primary">sdrD_3</name>
    <name evidence="7" type="ORF">Mal15_36570</name>
</gene>
<feature type="compositionally biased region" description="Basic residues" evidence="5">
    <location>
        <begin position="1"/>
        <end position="13"/>
    </location>
</feature>
<dbReference type="Gene3D" id="2.60.40.10">
    <property type="entry name" value="Immunoglobulins"/>
    <property type="match status" value="8"/>
</dbReference>
<feature type="compositionally biased region" description="Basic and acidic residues" evidence="5">
    <location>
        <begin position="1605"/>
        <end position="1618"/>
    </location>
</feature>
<dbReference type="InterPro" id="IPR028994">
    <property type="entry name" value="Integrin_alpha_N"/>
</dbReference>
<feature type="region of interest" description="Disordered" evidence="5">
    <location>
        <begin position="225"/>
        <end position="247"/>
    </location>
</feature>
<keyword evidence="3" id="KW-0964">Secreted</keyword>
<feature type="region of interest" description="Disordered" evidence="5">
    <location>
        <begin position="1589"/>
        <end position="1618"/>
    </location>
</feature>
<keyword evidence="8" id="KW-1185">Reference proteome</keyword>
<dbReference type="GO" id="GO:0005576">
    <property type="term" value="C:extracellular region"/>
    <property type="evidence" value="ECO:0007669"/>
    <property type="project" value="UniProtKB-SubCell"/>
</dbReference>
<keyword evidence="4" id="KW-0732">Signal</keyword>
<feature type="domain" description="SD-repeat containing protein B" evidence="6">
    <location>
        <begin position="619"/>
        <end position="697"/>
    </location>
</feature>
<feature type="domain" description="SD-repeat containing protein B" evidence="6">
    <location>
        <begin position="846"/>
        <end position="915"/>
    </location>
</feature>
<evidence type="ECO:0000256" key="1">
    <source>
        <dbReference type="ARBA" id="ARBA00004613"/>
    </source>
</evidence>
<dbReference type="PANTHER" id="PTHR36108:SF13">
    <property type="entry name" value="COLOSSIN-B-RELATED"/>
    <property type="match status" value="1"/>
</dbReference>
<feature type="domain" description="SD-repeat containing protein B" evidence="6">
    <location>
        <begin position="952"/>
        <end position="1024"/>
    </location>
</feature>
<feature type="domain" description="SD-repeat containing protein B" evidence="6">
    <location>
        <begin position="380"/>
        <end position="460"/>
    </location>
</feature>
<feature type="region of interest" description="Disordered" evidence="5">
    <location>
        <begin position="1"/>
        <end position="29"/>
    </location>
</feature>